<comment type="caution">
    <text evidence="2">The sequence shown here is derived from an EMBL/GenBank/DDBJ whole genome shotgun (WGS) entry which is preliminary data.</text>
</comment>
<feature type="transmembrane region" description="Helical" evidence="1">
    <location>
        <begin position="21"/>
        <end position="40"/>
    </location>
</feature>
<name>A0ABQ2A571_9BACT</name>
<keyword evidence="1" id="KW-1133">Transmembrane helix</keyword>
<reference evidence="3" key="1">
    <citation type="journal article" date="2019" name="Int. J. Syst. Evol. Microbiol.">
        <title>The Global Catalogue of Microorganisms (GCM) 10K type strain sequencing project: providing services to taxonomists for standard genome sequencing and annotation.</title>
        <authorList>
            <consortium name="The Broad Institute Genomics Platform"/>
            <consortium name="The Broad Institute Genome Sequencing Center for Infectious Disease"/>
            <person name="Wu L."/>
            <person name="Ma J."/>
        </authorList>
    </citation>
    <scope>NUCLEOTIDE SEQUENCE [LARGE SCALE GENOMIC DNA]</scope>
    <source>
        <strain evidence="3">CGMCC 1.14966</strain>
    </source>
</reference>
<dbReference type="Proteomes" id="UP000637774">
    <property type="component" value="Unassembled WGS sequence"/>
</dbReference>
<dbReference type="RefSeq" id="WP_188561717.1">
    <property type="nucleotide sequence ID" value="NZ_BMGY01000013.1"/>
</dbReference>
<feature type="transmembrane region" description="Helical" evidence="1">
    <location>
        <begin position="96"/>
        <end position="115"/>
    </location>
</feature>
<keyword evidence="1" id="KW-0812">Transmembrane</keyword>
<evidence type="ECO:0000256" key="1">
    <source>
        <dbReference type="SAM" id="Phobius"/>
    </source>
</evidence>
<dbReference type="EMBL" id="BMGY01000013">
    <property type="protein sequence ID" value="GGH84878.1"/>
    <property type="molecule type" value="Genomic_DNA"/>
</dbReference>
<gene>
    <name evidence="2" type="ORF">GCM10011495_17820</name>
</gene>
<proteinExistence type="predicted"/>
<evidence type="ECO:0008006" key="4">
    <source>
        <dbReference type="Google" id="ProtNLM"/>
    </source>
</evidence>
<feature type="transmembrane region" description="Helical" evidence="1">
    <location>
        <begin position="52"/>
        <end position="76"/>
    </location>
</feature>
<keyword evidence="3" id="KW-1185">Reference proteome</keyword>
<accession>A0ABQ2A571</accession>
<evidence type="ECO:0000313" key="3">
    <source>
        <dbReference type="Proteomes" id="UP000637774"/>
    </source>
</evidence>
<organism evidence="2 3">
    <name type="scientific">Hymenobacter frigidus</name>
    <dbReference type="NCBI Taxonomy" id="1524095"/>
    <lineage>
        <taxon>Bacteria</taxon>
        <taxon>Pseudomonadati</taxon>
        <taxon>Bacteroidota</taxon>
        <taxon>Cytophagia</taxon>
        <taxon>Cytophagales</taxon>
        <taxon>Hymenobacteraceae</taxon>
        <taxon>Hymenobacter</taxon>
    </lineage>
</organism>
<keyword evidence="1" id="KW-0472">Membrane</keyword>
<protein>
    <recommendedName>
        <fullName evidence="4">MFS transporter</fullName>
    </recommendedName>
</protein>
<sequence length="149" mass="16454">MTDADFHQAIGRIRRRHWLHYPVQALLMVGGILAGSSQAAVGPTLEPRLATWPTLLGLLALLPVVGGLLYIVSRYLRPNLRRPAEENLRIYQGRVVLRNSLLGLLALPLLVSYAIGHHPLDLALGGMILVALGWQTRPSAQTYQQWLLG</sequence>
<evidence type="ECO:0000313" key="2">
    <source>
        <dbReference type="EMBL" id="GGH84878.1"/>
    </source>
</evidence>